<keyword evidence="3" id="KW-0804">Transcription</keyword>
<proteinExistence type="predicted"/>
<evidence type="ECO:0000259" key="4">
    <source>
        <dbReference type="PROSITE" id="PS50995"/>
    </source>
</evidence>
<dbReference type="Pfam" id="PF01047">
    <property type="entry name" value="MarR"/>
    <property type="match status" value="1"/>
</dbReference>
<keyword evidence="2" id="KW-0238">DNA-binding</keyword>
<dbReference type="Proteomes" id="UP001239169">
    <property type="component" value="Chromosome"/>
</dbReference>
<dbReference type="InterPro" id="IPR036388">
    <property type="entry name" value="WH-like_DNA-bd_sf"/>
</dbReference>
<dbReference type="PROSITE" id="PS50995">
    <property type="entry name" value="HTH_MARR_2"/>
    <property type="match status" value="1"/>
</dbReference>
<keyword evidence="6" id="KW-1185">Reference proteome</keyword>
<dbReference type="InterPro" id="IPR000835">
    <property type="entry name" value="HTH_MarR-typ"/>
</dbReference>
<keyword evidence="1" id="KW-0805">Transcription regulation</keyword>
<feature type="domain" description="HTH marR-type" evidence="4">
    <location>
        <begin position="6"/>
        <end position="138"/>
    </location>
</feature>
<dbReference type="EMBL" id="CP124685">
    <property type="protein sequence ID" value="WGX77205.1"/>
    <property type="molecule type" value="Genomic_DNA"/>
</dbReference>
<name>A0ABY8R6Z0_PARBF</name>
<evidence type="ECO:0000256" key="2">
    <source>
        <dbReference type="ARBA" id="ARBA00023125"/>
    </source>
</evidence>
<accession>A0ABY8R6Z0</accession>
<gene>
    <name evidence="5" type="ORF">QJS64_05390</name>
</gene>
<evidence type="ECO:0000256" key="3">
    <source>
        <dbReference type="ARBA" id="ARBA00023163"/>
    </source>
</evidence>
<evidence type="ECO:0000256" key="1">
    <source>
        <dbReference type="ARBA" id="ARBA00023015"/>
    </source>
</evidence>
<dbReference type="SMART" id="SM00347">
    <property type="entry name" value="HTH_MARR"/>
    <property type="match status" value="1"/>
</dbReference>
<evidence type="ECO:0000313" key="6">
    <source>
        <dbReference type="Proteomes" id="UP001239169"/>
    </source>
</evidence>
<dbReference type="SUPFAM" id="SSF46785">
    <property type="entry name" value="Winged helix' DNA-binding domain"/>
    <property type="match status" value="1"/>
</dbReference>
<organism evidence="5 6">
    <name type="scientific">Paraclostridium bifermentans</name>
    <name type="common">Clostridium bifermentans</name>
    <dbReference type="NCBI Taxonomy" id="1490"/>
    <lineage>
        <taxon>Bacteria</taxon>
        <taxon>Bacillati</taxon>
        <taxon>Bacillota</taxon>
        <taxon>Clostridia</taxon>
        <taxon>Peptostreptococcales</taxon>
        <taxon>Peptostreptococcaceae</taxon>
        <taxon>Paraclostridium</taxon>
    </lineage>
</organism>
<dbReference type="Gene3D" id="1.10.10.10">
    <property type="entry name" value="Winged helix-like DNA-binding domain superfamily/Winged helix DNA-binding domain"/>
    <property type="match status" value="1"/>
</dbReference>
<dbReference type="PANTHER" id="PTHR42756:SF2">
    <property type="entry name" value="MARR FAMILY REGULATORY PROTEIN"/>
    <property type="match status" value="1"/>
</dbReference>
<dbReference type="PRINTS" id="PR00598">
    <property type="entry name" value="HTHMARR"/>
</dbReference>
<dbReference type="InterPro" id="IPR036390">
    <property type="entry name" value="WH_DNA-bd_sf"/>
</dbReference>
<sequence length="153" mass="17847">MVEKLENGLLRNIGVLSRAIHYISDVKYKEFNLQKGQFIFLTRICENHKINFIDLSNMLKVDKTTTTKAVKKLIDLGYIYREVDAFDRRSYNLLPTSIGVDIYNNIINEENRQINVCLDGFNSEERELALKLIDKMSKNIETDWIKLKGKGEK</sequence>
<reference evidence="5 6" key="1">
    <citation type="submission" date="2023-04" db="EMBL/GenBank/DDBJ databases">
        <title>Bacteria Genome Submission.</title>
        <authorList>
            <person name="Isaac P."/>
        </authorList>
    </citation>
    <scope>NUCLEOTIDE SEQUENCE [LARGE SCALE GENOMIC DNA]</scope>
    <source>
        <strain evidence="5 6">SampleS7P1</strain>
    </source>
</reference>
<protein>
    <submittedName>
        <fullName evidence="5">MarR family winged helix-turn-helix transcriptional regulator</fullName>
    </submittedName>
</protein>
<evidence type="ECO:0000313" key="5">
    <source>
        <dbReference type="EMBL" id="WGX77205.1"/>
    </source>
</evidence>
<dbReference type="PANTHER" id="PTHR42756">
    <property type="entry name" value="TRANSCRIPTIONAL REGULATOR, MARR"/>
    <property type="match status" value="1"/>
</dbReference>